<gene>
    <name evidence="2" type="ORF">SAMN02745205_00248</name>
</gene>
<dbReference type="Proteomes" id="UP000189956">
    <property type="component" value="Unassembled WGS sequence"/>
</dbReference>
<proteinExistence type="predicted"/>
<name>A0A1T4JPI0_PORCN</name>
<evidence type="ECO:0000256" key="1">
    <source>
        <dbReference type="SAM" id="SignalP"/>
    </source>
</evidence>
<dbReference type="SUPFAM" id="SSF56925">
    <property type="entry name" value="OMPA-like"/>
    <property type="match status" value="1"/>
</dbReference>
<sequence length="183" mass="19960">MKKIMLVAFMMIAGIFMANAQTVRKGDKIVNIGVGFGTYGKTTSFPPLSVSFDYGVKDRLFDNKSSITIGGYAGFLSNKTEFTFPTYSYGWKYNNFLIGARGALHYEFVSKLDTYVGLILGYNIVTASYYSSGTGTPINSATGSGSFYSTYLGARYYVAPRFAIFAEVGYGLSALELGVSFKL</sequence>
<accession>A0A1T4JPI0</accession>
<organism evidence="2 3">
    <name type="scientific">Porphyromonas cangingivalis</name>
    <dbReference type="NCBI Taxonomy" id="36874"/>
    <lineage>
        <taxon>Bacteria</taxon>
        <taxon>Pseudomonadati</taxon>
        <taxon>Bacteroidota</taxon>
        <taxon>Bacteroidia</taxon>
        <taxon>Bacteroidales</taxon>
        <taxon>Porphyromonadaceae</taxon>
        <taxon>Porphyromonas</taxon>
    </lineage>
</organism>
<dbReference type="InterPro" id="IPR011250">
    <property type="entry name" value="OMP/PagP_B-barrel"/>
</dbReference>
<dbReference type="RefSeq" id="WP_025836791.1">
    <property type="nucleotide sequence ID" value="NZ_FUWL01000003.1"/>
</dbReference>
<protein>
    <recommendedName>
        <fullName evidence="4">Outer membrane protein beta-barrel domain-containing protein</fullName>
    </recommendedName>
</protein>
<evidence type="ECO:0000313" key="2">
    <source>
        <dbReference type="EMBL" id="SJZ32132.1"/>
    </source>
</evidence>
<dbReference type="EMBL" id="FUWL01000003">
    <property type="protein sequence ID" value="SJZ32132.1"/>
    <property type="molecule type" value="Genomic_DNA"/>
</dbReference>
<reference evidence="2 3" key="1">
    <citation type="submission" date="2017-02" db="EMBL/GenBank/DDBJ databases">
        <authorList>
            <person name="Peterson S.W."/>
        </authorList>
    </citation>
    <scope>NUCLEOTIDE SEQUENCE [LARGE SCALE GENOMIC DNA]</scope>
    <source>
        <strain evidence="2 3">ATCC 700135</strain>
    </source>
</reference>
<feature type="signal peptide" evidence="1">
    <location>
        <begin position="1"/>
        <end position="20"/>
    </location>
</feature>
<evidence type="ECO:0008006" key="4">
    <source>
        <dbReference type="Google" id="ProtNLM"/>
    </source>
</evidence>
<dbReference type="AlphaFoldDB" id="A0A1T4JPI0"/>
<keyword evidence="1" id="KW-0732">Signal</keyword>
<feature type="chain" id="PRO_5010588702" description="Outer membrane protein beta-barrel domain-containing protein" evidence="1">
    <location>
        <begin position="21"/>
        <end position="183"/>
    </location>
</feature>
<evidence type="ECO:0000313" key="3">
    <source>
        <dbReference type="Proteomes" id="UP000189956"/>
    </source>
</evidence>